<dbReference type="EMBL" id="FNCA01000005">
    <property type="protein sequence ID" value="SDF92695.1"/>
    <property type="molecule type" value="Genomic_DNA"/>
</dbReference>
<gene>
    <name evidence="2" type="ORF">SAMN04488589_1699</name>
</gene>
<evidence type="ECO:0000313" key="2">
    <source>
        <dbReference type="EMBL" id="SDF92695.1"/>
    </source>
</evidence>
<evidence type="ECO:0000256" key="1">
    <source>
        <dbReference type="SAM" id="MobiDB-lite"/>
    </source>
</evidence>
<reference evidence="2 3" key="1">
    <citation type="submission" date="2016-10" db="EMBL/GenBank/DDBJ databases">
        <authorList>
            <person name="Varghese N."/>
            <person name="Submissions S."/>
        </authorList>
    </citation>
    <scope>NUCLEOTIDE SEQUENCE [LARGE SCALE GENOMIC DNA]</scope>
    <source>
        <strain evidence="2 3">PL 12/M</strain>
    </source>
</reference>
<evidence type="ECO:0000313" key="3">
    <source>
        <dbReference type="Proteomes" id="UP000199259"/>
    </source>
</evidence>
<name>A0A7Z7AWX9_9EURY</name>
<accession>A0A7Z7AWX9</accession>
<feature type="region of interest" description="Disordered" evidence="1">
    <location>
        <begin position="1"/>
        <end position="23"/>
    </location>
</feature>
<protein>
    <submittedName>
        <fullName evidence="2">Uncharacterized protein</fullName>
    </submittedName>
</protein>
<dbReference type="AlphaFoldDB" id="A0A7Z7AWX9"/>
<comment type="caution">
    <text evidence="2">The sequence shown here is derived from an EMBL/GenBank/DDBJ whole genome shotgun (WGS) entry which is preliminary data.</text>
</comment>
<proteinExistence type="predicted"/>
<sequence length="39" mass="4361">MSDTKEERIFSSSPLPPVLHGVRLSEGKSEKKVQTYIAD</sequence>
<keyword evidence="3" id="KW-1185">Reference proteome</keyword>
<dbReference type="Proteomes" id="UP000199259">
    <property type="component" value="Unassembled WGS sequence"/>
</dbReference>
<organism evidence="2 3">
    <name type="scientific">Methanolobus vulcani</name>
    <dbReference type="NCBI Taxonomy" id="38026"/>
    <lineage>
        <taxon>Archaea</taxon>
        <taxon>Methanobacteriati</taxon>
        <taxon>Methanobacteriota</taxon>
        <taxon>Stenosarchaea group</taxon>
        <taxon>Methanomicrobia</taxon>
        <taxon>Methanosarcinales</taxon>
        <taxon>Methanosarcinaceae</taxon>
        <taxon>Methanolobus</taxon>
    </lineage>
</organism>